<dbReference type="Proteomes" id="UP001497497">
    <property type="component" value="Unassembled WGS sequence"/>
</dbReference>
<evidence type="ECO:0000313" key="3">
    <source>
        <dbReference type="Proteomes" id="UP001497497"/>
    </source>
</evidence>
<dbReference type="GO" id="GO:0005634">
    <property type="term" value="C:nucleus"/>
    <property type="evidence" value="ECO:0007669"/>
    <property type="project" value="TreeGrafter"/>
</dbReference>
<sequence length="277" mass="31201">HNSCDLPEVNYDESEHILTKFTVGSIVWAKMDGYPWWPGMIEIDPDYGIYFEVPTETSMVPTQYNVTFFGDNVTRAWMKSSLIAPYGSGHPKSKFPVKHQTYKRELQAAKKIADSALEFKLQDRLKKFGFAQNHTKRTRHNKIESKQDKMIKPANKKQKKVLKATNILKSDSAKTAMEKLNNSDVFSDDSLENVEYLPIKTKSRSDSNDHKLILFDKTADALNVLGKGNNSDATTTTNTNSLSVAIKRDISKINFDSGKLLEGEKASNDEASSPLET</sequence>
<evidence type="ECO:0000313" key="2">
    <source>
        <dbReference type="EMBL" id="CAL1544126.1"/>
    </source>
</evidence>
<evidence type="ECO:0000259" key="1">
    <source>
        <dbReference type="PROSITE" id="PS50812"/>
    </source>
</evidence>
<feature type="non-terminal residue" evidence="2">
    <location>
        <position position="1"/>
    </location>
</feature>
<comment type="caution">
    <text evidence="2">The sequence shown here is derived from an EMBL/GenBank/DDBJ whole genome shotgun (WGS) entry which is preliminary data.</text>
</comment>
<dbReference type="SUPFAM" id="SSF63748">
    <property type="entry name" value="Tudor/PWWP/MBT"/>
    <property type="match status" value="1"/>
</dbReference>
<dbReference type="PROSITE" id="PS50812">
    <property type="entry name" value="PWWP"/>
    <property type="match status" value="1"/>
</dbReference>
<dbReference type="SMART" id="SM00293">
    <property type="entry name" value="PWWP"/>
    <property type="match status" value="1"/>
</dbReference>
<dbReference type="Pfam" id="PF00855">
    <property type="entry name" value="PWWP"/>
    <property type="match status" value="1"/>
</dbReference>
<feature type="non-terminal residue" evidence="2">
    <location>
        <position position="277"/>
    </location>
</feature>
<dbReference type="CDD" id="cd20145">
    <property type="entry name" value="PWWP_ZCWPW1"/>
    <property type="match status" value="1"/>
</dbReference>
<feature type="domain" description="PWWP" evidence="1">
    <location>
        <begin position="23"/>
        <end position="89"/>
    </location>
</feature>
<gene>
    <name evidence="2" type="ORF">GSLYS_00017639001</name>
</gene>
<dbReference type="PANTHER" id="PTHR15999">
    <property type="entry name" value="ZINC FINGER CW-TYPE PWWP DOMAIN PROTEIN 1"/>
    <property type="match status" value="1"/>
</dbReference>
<keyword evidence="3" id="KW-1185">Reference proteome</keyword>
<dbReference type="PANTHER" id="PTHR15999:SF2">
    <property type="entry name" value="ZINC FINGER CW-TYPE PWWP DOMAIN PROTEIN 1"/>
    <property type="match status" value="1"/>
</dbReference>
<dbReference type="Gene3D" id="2.30.30.140">
    <property type="match status" value="1"/>
</dbReference>
<dbReference type="InterPro" id="IPR000313">
    <property type="entry name" value="PWWP_dom"/>
</dbReference>
<reference evidence="2 3" key="1">
    <citation type="submission" date="2024-04" db="EMBL/GenBank/DDBJ databases">
        <authorList>
            <consortium name="Genoscope - CEA"/>
            <person name="William W."/>
        </authorList>
    </citation>
    <scope>NUCLEOTIDE SEQUENCE [LARGE SCALE GENOMIC DNA]</scope>
</reference>
<name>A0AAV2IBB2_LYMST</name>
<dbReference type="AlphaFoldDB" id="A0AAV2IBB2"/>
<dbReference type="EMBL" id="CAXITT010000598">
    <property type="protein sequence ID" value="CAL1544126.1"/>
    <property type="molecule type" value="Genomic_DNA"/>
</dbReference>
<dbReference type="InterPro" id="IPR042778">
    <property type="entry name" value="ZCWPW1/ZCWPW2"/>
</dbReference>
<accession>A0AAV2IBB2</accession>
<protein>
    <recommendedName>
        <fullName evidence="1">PWWP domain-containing protein</fullName>
    </recommendedName>
</protein>
<organism evidence="2 3">
    <name type="scientific">Lymnaea stagnalis</name>
    <name type="common">Great pond snail</name>
    <name type="synonym">Helix stagnalis</name>
    <dbReference type="NCBI Taxonomy" id="6523"/>
    <lineage>
        <taxon>Eukaryota</taxon>
        <taxon>Metazoa</taxon>
        <taxon>Spiralia</taxon>
        <taxon>Lophotrochozoa</taxon>
        <taxon>Mollusca</taxon>
        <taxon>Gastropoda</taxon>
        <taxon>Heterobranchia</taxon>
        <taxon>Euthyneura</taxon>
        <taxon>Panpulmonata</taxon>
        <taxon>Hygrophila</taxon>
        <taxon>Lymnaeoidea</taxon>
        <taxon>Lymnaeidae</taxon>
        <taxon>Lymnaea</taxon>
    </lineage>
</organism>
<proteinExistence type="predicted"/>